<dbReference type="AlphaFoldDB" id="A0AAN8Q0B9"/>
<feature type="transmembrane region" description="Helical" evidence="9">
    <location>
        <begin position="143"/>
        <end position="163"/>
    </location>
</feature>
<dbReference type="PROSITE" id="PS50262">
    <property type="entry name" value="G_PROTEIN_RECEP_F1_2"/>
    <property type="match status" value="1"/>
</dbReference>
<dbReference type="SMART" id="SM01381">
    <property type="entry name" value="7TM_GPCR_Srsx"/>
    <property type="match status" value="1"/>
</dbReference>
<keyword evidence="12" id="KW-1185">Reference proteome</keyword>
<dbReference type="EMBL" id="JAZGQO010000002">
    <property type="protein sequence ID" value="KAK6191943.1"/>
    <property type="molecule type" value="Genomic_DNA"/>
</dbReference>
<accession>A0AAN8Q0B9</accession>
<keyword evidence="3 9" id="KW-0812">Transmembrane</keyword>
<evidence type="ECO:0000259" key="10">
    <source>
        <dbReference type="PROSITE" id="PS50262"/>
    </source>
</evidence>
<feature type="transmembrane region" description="Helical" evidence="9">
    <location>
        <begin position="295"/>
        <end position="319"/>
    </location>
</feature>
<keyword evidence="8" id="KW-0807">Transducer</keyword>
<dbReference type="GO" id="GO:0005886">
    <property type="term" value="C:plasma membrane"/>
    <property type="evidence" value="ECO:0007669"/>
    <property type="project" value="TreeGrafter"/>
</dbReference>
<dbReference type="PANTHER" id="PTHR45695:SF28">
    <property type="entry name" value="G-PROTEIN COUPLED RECEPTORS FAMILY 1 PROFILE DOMAIN-CONTAINING PROTEIN"/>
    <property type="match status" value="1"/>
</dbReference>
<proteinExistence type="inferred from homology"/>
<dbReference type="CDD" id="cd00637">
    <property type="entry name" value="7tm_classA_rhodopsin-like"/>
    <property type="match status" value="1"/>
</dbReference>
<comment type="caution">
    <text evidence="11">The sequence shown here is derived from an EMBL/GenBank/DDBJ whole genome shotgun (WGS) entry which is preliminary data.</text>
</comment>
<feature type="transmembrane region" description="Helical" evidence="9">
    <location>
        <begin position="202"/>
        <end position="228"/>
    </location>
</feature>
<dbReference type="Pfam" id="PF00001">
    <property type="entry name" value="7tm_1"/>
    <property type="match status" value="1"/>
</dbReference>
<gene>
    <name evidence="11" type="ORF">SNE40_003514</name>
</gene>
<dbReference type="InterPro" id="IPR000276">
    <property type="entry name" value="GPCR_Rhodpsn"/>
</dbReference>
<reference evidence="11 12" key="1">
    <citation type="submission" date="2024-01" db="EMBL/GenBank/DDBJ databases">
        <title>The genome of the rayed Mediterranean limpet Patella caerulea (Linnaeus, 1758).</title>
        <authorList>
            <person name="Anh-Thu Weber A."/>
            <person name="Halstead-Nussloch G."/>
        </authorList>
    </citation>
    <scope>NUCLEOTIDE SEQUENCE [LARGE SCALE GENOMIC DNA]</scope>
    <source>
        <strain evidence="11">AATW-2023a</strain>
        <tissue evidence="11">Whole specimen</tissue>
    </source>
</reference>
<feature type="domain" description="G-protein coupled receptors family 1 profile" evidence="10">
    <location>
        <begin position="45"/>
        <end position="316"/>
    </location>
</feature>
<keyword evidence="7" id="KW-0675">Receptor</keyword>
<keyword evidence="6 9" id="KW-0472">Membrane</keyword>
<evidence type="ECO:0000256" key="6">
    <source>
        <dbReference type="ARBA" id="ARBA00023136"/>
    </source>
</evidence>
<feature type="transmembrane region" description="Helical" evidence="9">
    <location>
        <begin position="255"/>
        <end position="275"/>
    </location>
</feature>
<evidence type="ECO:0000256" key="2">
    <source>
        <dbReference type="ARBA" id="ARBA00010663"/>
    </source>
</evidence>
<evidence type="ECO:0000256" key="5">
    <source>
        <dbReference type="ARBA" id="ARBA00023040"/>
    </source>
</evidence>
<dbReference type="SUPFAM" id="SSF81321">
    <property type="entry name" value="Family A G protein-coupled receptor-like"/>
    <property type="match status" value="1"/>
</dbReference>
<dbReference type="GO" id="GO:0004983">
    <property type="term" value="F:neuropeptide Y receptor activity"/>
    <property type="evidence" value="ECO:0007669"/>
    <property type="project" value="InterPro"/>
</dbReference>
<dbReference type="Proteomes" id="UP001347796">
    <property type="component" value="Unassembled WGS sequence"/>
</dbReference>
<evidence type="ECO:0000256" key="3">
    <source>
        <dbReference type="ARBA" id="ARBA00022692"/>
    </source>
</evidence>
<feature type="transmembrane region" description="Helical" evidence="9">
    <location>
        <begin position="66"/>
        <end position="86"/>
    </location>
</feature>
<dbReference type="Gene3D" id="1.20.1070.10">
    <property type="entry name" value="Rhodopsin 7-helix transmembrane proteins"/>
    <property type="match status" value="1"/>
</dbReference>
<dbReference type="PRINTS" id="PR01012">
    <property type="entry name" value="NRPEPTIDEYR"/>
</dbReference>
<evidence type="ECO:0000313" key="12">
    <source>
        <dbReference type="Proteomes" id="UP001347796"/>
    </source>
</evidence>
<comment type="similarity">
    <text evidence="2">Belongs to the G-protein coupled receptor 1 family.</text>
</comment>
<dbReference type="PANTHER" id="PTHR45695">
    <property type="entry name" value="LEUCOKININ RECEPTOR-RELATED"/>
    <property type="match status" value="1"/>
</dbReference>
<name>A0AAN8Q0B9_PATCE</name>
<dbReference type="InterPro" id="IPR017452">
    <property type="entry name" value="GPCR_Rhodpsn_7TM"/>
</dbReference>
<organism evidence="11 12">
    <name type="scientific">Patella caerulea</name>
    <name type="common">Rayed Mediterranean limpet</name>
    <dbReference type="NCBI Taxonomy" id="87958"/>
    <lineage>
        <taxon>Eukaryota</taxon>
        <taxon>Metazoa</taxon>
        <taxon>Spiralia</taxon>
        <taxon>Lophotrochozoa</taxon>
        <taxon>Mollusca</taxon>
        <taxon>Gastropoda</taxon>
        <taxon>Patellogastropoda</taxon>
        <taxon>Patelloidea</taxon>
        <taxon>Patellidae</taxon>
        <taxon>Patella</taxon>
    </lineage>
</organism>
<comment type="subcellular location">
    <subcellularLocation>
        <location evidence="1">Membrane</location>
        <topology evidence="1">Multi-pass membrane protein</topology>
    </subcellularLocation>
</comment>
<dbReference type="PRINTS" id="PR00237">
    <property type="entry name" value="GPCRRHODOPSN"/>
</dbReference>
<evidence type="ECO:0000256" key="8">
    <source>
        <dbReference type="ARBA" id="ARBA00023224"/>
    </source>
</evidence>
<feature type="transmembrane region" description="Helical" evidence="9">
    <location>
        <begin position="32"/>
        <end position="54"/>
    </location>
</feature>
<sequence length="378" mass="43302">MTCPSQTEIDLSMIEFPGKQKDIETWELCLKIGVVILLELMALTGNVLVIMIVLQSKKMRTTTNLYIVNLAIADLFMASFPMWIVVVDDVTNTWVLGEFLCKFNAFLQVTAMCASTFTLLVIAGDRFFAIIYPLNARVTQRKVSVMVIGIWLSAIAVGSAPLFTYTYKERTWKNYVEKFCTDVWPTYTIKEKCDNGLTSKRAFWTMVSVVLNWVPMIVMTILYTIIILNLRFNRVVPSSGELSLSAIQRRSKSKVVKMLFSVLIVFMICTVPFQITKLYELYREEQSERLPMWYTPFYFTSIILMYTNTAVNPILYGGFNENFRNGFKDLINRVLRRQGSRGISLMNGSGRPRPSIVEELRIRPYAASSGRRASSLYC</sequence>
<dbReference type="InterPro" id="IPR000611">
    <property type="entry name" value="NPY_rcpt"/>
</dbReference>
<keyword evidence="4 9" id="KW-1133">Transmembrane helix</keyword>
<evidence type="ECO:0000313" key="11">
    <source>
        <dbReference type="EMBL" id="KAK6191943.1"/>
    </source>
</evidence>
<keyword evidence="5" id="KW-0297">G-protein coupled receptor</keyword>
<protein>
    <recommendedName>
        <fullName evidence="10">G-protein coupled receptors family 1 profile domain-containing protein</fullName>
    </recommendedName>
</protein>
<evidence type="ECO:0000256" key="9">
    <source>
        <dbReference type="SAM" id="Phobius"/>
    </source>
</evidence>
<evidence type="ECO:0000256" key="7">
    <source>
        <dbReference type="ARBA" id="ARBA00023170"/>
    </source>
</evidence>
<evidence type="ECO:0000256" key="1">
    <source>
        <dbReference type="ARBA" id="ARBA00004141"/>
    </source>
</evidence>
<evidence type="ECO:0000256" key="4">
    <source>
        <dbReference type="ARBA" id="ARBA00022989"/>
    </source>
</evidence>
<feature type="transmembrane region" description="Helical" evidence="9">
    <location>
        <begin position="106"/>
        <end position="131"/>
    </location>
</feature>